<comment type="caution">
    <text evidence="1">The sequence shown here is derived from an EMBL/GenBank/DDBJ whole genome shotgun (WGS) entry which is preliminary data.</text>
</comment>
<accession>A0A554NCP1</accession>
<dbReference type="EMBL" id="QMDX01000002">
    <property type="protein sequence ID" value="TSD15143.1"/>
    <property type="molecule type" value="Genomic_DNA"/>
</dbReference>
<keyword evidence="2" id="KW-1185">Reference proteome</keyword>
<sequence>MSEPRVPGGRGTELDLPCGETVTPHELDLGLREYACDCGETHAVVMDVHPLSRWVPEELVRTLEAAIDTADEFGQFGTPHVMGMVLEEFPEAVVSADTSDDGSVGYAMVWLADFDARRLHEVVVELLVELMEHALSHAEDGTAAAQFEQQMLQFDVAEFVEAYRDERDFEDEFDTPA</sequence>
<dbReference type="InParanoid" id="A0A554NCP1"/>
<evidence type="ECO:0000313" key="2">
    <source>
        <dbReference type="Proteomes" id="UP000319894"/>
    </source>
</evidence>
<organism evidence="1 2">
    <name type="scientific">Haloglomus irregulare</name>
    <dbReference type="NCBI Taxonomy" id="2234134"/>
    <lineage>
        <taxon>Archaea</taxon>
        <taxon>Methanobacteriati</taxon>
        <taxon>Methanobacteriota</taxon>
        <taxon>Stenosarchaea group</taxon>
        <taxon>Halobacteria</taxon>
        <taxon>Halobacteriales</taxon>
        <taxon>Natronomonadaceae</taxon>
        <taxon>Haloglomus</taxon>
    </lineage>
</organism>
<evidence type="ECO:0000313" key="1">
    <source>
        <dbReference type="EMBL" id="TSD15143.1"/>
    </source>
</evidence>
<dbReference type="Proteomes" id="UP000319894">
    <property type="component" value="Unassembled WGS sequence"/>
</dbReference>
<dbReference type="OrthoDB" id="156206at2157"/>
<dbReference type="InterPro" id="IPR043853">
    <property type="entry name" value="DUF5815"/>
</dbReference>
<protein>
    <submittedName>
        <fullName evidence="1">Uncharacterized protein</fullName>
    </submittedName>
</protein>
<gene>
    <name evidence="1" type="ORF">DP107_04625</name>
</gene>
<dbReference type="AlphaFoldDB" id="A0A554NCP1"/>
<reference evidence="1 2" key="1">
    <citation type="submission" date="2018-06" db="EMBL/GenBank/DDBJ databases">
        <title>Natronomonas sp. F16-60 a new haloarchaeon isolated from a solar saltern of Isla Cristina, Huelva, Spain.</title>
        <authorList>
            <person name="Duran-Viseras A."/>
            <person name="Sanchez-Porro C."/>
            <person name="Ventosa A."/>
        </authorList>
    </citation>
    <scope>NUCLEOTIDE SEQUENCE [LARGE SCALE GENOMIC DNA]</scope>
    <source>
        <strain evidence="1 2">F16-60</strain>
    </source>
</reference>
<name>A0A554NCP1_9EURY</name>
<dbReference type="Pfam" id="PF19132">
    <property type="entry name" value="DUF5815"/>
    <property type="match status" value="1"/>
</dbReference>
<dbReference type="RefSeq" id="WP_144260983.1">
    <property type="nucleotide sequence ID" value="NZ_QMDX01000002.1"/>
</dbReference>
<proteinExistence type="predicted"/>